<evidence type="ECO:0000256" key="3">
    <source>
        <dbReference type="SAM" id="SignalP"/>
    </source>
</evidence>
<dbReference type="RefSeq" id="WP_161838657.1">
    <property type="nucleotide sequence ID" value="NZ_CP048000.1"/>
</dbReference>
<evidence type="ECO:0000313" key="6">
    <source>
        <dbReference type="Proteomes" id="UP000464314"/>
    </source>
</evidence>
<dbReference type="Pfam" id="PF00395">
    <property type="entry name" value="SLH"/>
    <property type="match status" value="1"/>
</dbReference>
<protein>
    <recommendedName>
        <fullName evidence="4">SLH domain-containing protein</fullName>
    </recommendedName>
</protein>
<keyword evidence="1" id="KW-0677">Repeat</keyword>
<dbReference type="AlphaFoldDB" id="A0A6P1TNT0"/>
<proteinExistence type="predicted"/>
<reference evidence="5 6" key="1">
    <citation type="submission" date="2020-01" db="EMBL/GenBank/DDBJ databases">
        <title>Genome analysis of Anaerocolumna sp. CBA3638.</title>
        <authorList>
            <person name="Kim J."/>
            <person name="Roh S.W."/>
        </authorList>
    </citation>
    <scope>NUCLEOTIDE SEQUENCE [LARGE SCALE GENOMIC DNA]</scope>
    <source>
        <strain evidence="5 6">CBA3638</strain>
    </source>
</reference>
<keyword evidence="6" id="KW-1185">Reference proteome</keyword>
<feature type="region of interest" description="Disordered" evidence="2">
    <location>
        <begin position="290"/>
        <end position="309"/>
    </location>
</feature>
<dbReference type="EMBL" id="CP048000">
    <property type="protein sequence ID" value="QHQ61832.1"/>
    <property type="molecule type" value="Genomic_DNA"/>
</dbReference>
<keyword evidence="3" id="KW-0732">Signal</keyword>
<feature type="signal peptide" evidence="3">
    <location>
        <begin position="1"/>
        <end position="26"/>
    </location>
</feature>
<dbReference type="InterPro" id="IPR032599">
    <property type="entry name" value="YcdB/YcdC_rep_domain"/>
</dbReference>
<evidence type="ECO:0000313" key="5">
    <source>
        <dbReference type="EMBL" id="QHQ61832.1"/>
    </source>
</evidence>
<gene>
    <name evidence="5" type="ORF">Ana3638_14465</name>
</gene>
<feature type="domain" description="SLH" evidence="4">
    <location>
        <begin position="695"/>
        <end position="752"/>
    </location>
</feature>
<accession>A0A6P1TNT0</accession>
<evidence type="ECO:0000259" key="4">
    <source>
        <dbReference type="PROSITE" id="PS51272"/>
    </source>
</evidence>
<feature type="compositionally biased region" description="Basic and acidic residues" evidence="2">
    <location>
        <begin position="298"/>
        <end position="309"/>
    </location>
</feature>
<name>A0A6P1TNT0_9FIRM</name>
<evidence type="ECO:0000256" key="2">
    <source>
        <dbReference type="SAM" id="MobiDB-lite"/>
    </source>
</evidence>
<dbReference type="PROSITE" id="PS51272">
    <property type="entry name" value="SLH"/>
    <property type="match status" value="1"/>
</dbReference>
<dbReference type="InterPro" id="IPR001119">
    <property type="entry name" value="SLH_dom"/>
</dbReference>
<dbReference type="KEGG" id="anr:Ana3638_14465"/>
<sequence length="752" mass="84014">MFRKKLVPLFIAGCMLTSSLPSMVYAAAESDISTATADIPVTEAAVAVDKTSQEPAAGDLERIITVIKSKITIPEELTQFDYNFSTDNYYGSAIWNLNWYAKEDNGRIFVSCDQSGNILSFSSYDGNSNNYVPKFYKSELKNAASEFIKKVTPDIAGKIEYVGVTAYGTYSGQYNYQFQRVENGIPMPDNTVTVGVNYQTGSVTSFNSNWLYNVKIPSAETKITKNEAAEKIGKTVTMKLSYQNAYITDKNGDTKIKAFLVYSPDNAYTAVDAKTGEVYTTQNEWVQATDSAASSEKAAGDKGDNGNLSKEEVTKVDEMKGLITKEAAIKAVTENKSLLLDDTLKSISASLYKQDGFYRGSGESKYIWNISLSDPREGKDAGSDTYRAYAYATVDAVTGKLVSFQASVKDYYNMSKQEWESVKVKYTKEQGKSILEDFLKVQIPEKFKNSKLTDNKESYIIAYKDGKEVYGGYYYNYNRVNAEVEYPYNSIYGAVDGVTGKIYSYSYYWDDNVTFESPKNIINEEKAFDAYIGDKGYHLVYEINNIHTIYNSGAKEIIKTDAYSVDNEVRLVYRTDISPNYISPFTGKQLNYDGEEYVDPDKMFDYSDINDNASSRNIRLLAEIGIGFKGGEFQPDKSITGKELTEFLNEAGIYYNNNKYNLKNDNSAITRLTAAKFSIQILGYESVAKLKGIYSTDFKDISEISDANLGYAALAQGLNLVTSNKDGEFRPNDKLTRAEAADMLISMLDVEE</sequence>
<organism evidence="5 6">
    <name type="scientific">Anaerocolumna sedimenticola</name>
    <dbReference type="NCBI Taxonomy" id="2696063"/>
    <lineage>
        <taxon>Bacteria</taxon>
        <taxon>Bacillati</taxon>
        <taxon>Bacillota</taxon>
        <taxon>Clostridia</taxon>
        <taxon>Lachnospirales</taxon>
        <taxon>Lachnospiraceae</taxon>
        <taxon>Anaerocolumna</taxon>
    </lineage>
</organism>
<dbReference type="Pfam" id="PF16244">
    <property type="entry name" value="DUF4901"/>
    <property type="match status" value="2"/>
</dbReference>
<feature type="chain" id="PRO_5026695649" description="SLH domain-containing protein" evidence="3">
    <location>
        <begin position="27"/>
        <end position="752"/>
    </location>
</feature>
<dbReference type="Proteomes" id="UP000464314">
    <property type="component" value="Chromosome"/>
</dbReference>
<evidence type="ECO:0000256" key="1">
    <source>
        <dbReference type="ARBA" id="ARBA00022737"/>
    </source>
</evidence>